<protein>
    <submittedName>
        <fullName evidence="7">Glucitol operon repressor</fullName>
    </submittedName>
</protein>
<feature type="domain" description="HTH deoR-type" evidence="6">
    <location>
        <begin position="19"/>
        <end position="74"/>
    </location>
</feature>
<dbReference type="Gene3D" id="3.40.50.1360">
    <property type="match status" value="1"/>
</dbReference>
<evidence type="ECO:0000256" key="3">
    <source>
        <dbReference type="ARBA" id="ARBA00023125"/>
    </source>
</evidence>
<evidence type="ECO:0000256" key="1">
    <source>
        <dbReference type="ARBA" id="ARBA00022491"/>
    </source>
</evidence>
<evidence type="ECO:0000256" key="4">
    <source>
        <dbReference type="ARBA" id="ARBA00023163"/>
    </source>
</evidence>
<dbReference type="InterPro" id="IPR001034">
    <property type="entry name" value="DeoR_HTH"/>
</dbReference>
<dbReference type="PANTHER" id="PTHR30363:SF4">
    <property type="entry name" value="GLYCEROL-3-PHOSPHATE REGULON REPRESSOR"/>
    <property type="match status" value="1"/>
</dbReference>
<dbReference type="SUPFAM" id="SSF100950">
    <property type="entry name" value="NagB/RpiA/CoA transferase-like"/>
    <property type="match status" value="1"/>
</dbReference>
<dbReference type="Pfam" id="PF08220">
    <property type="entry name" value="HTH_DeoR"/>
    <property type="match status" value="1"/>
</dbReference>
<keyword evidence="1" id="KW-0678">Repressor</keyword>
<organism evidence="7 8">
    <name type="scientific">Stieleria magnilauensis</name>
    <dbReference type="NCBI Taxonomy" id="2527963"/>
    <lineage>
        <taxon>Bacteria</taxon>
        <taxon>Pseudomonadati</taxon>
        <taxon>Planctomycetota</taxon>
        <taxon>Planctomycetia</taxon>
        <taxon>Pirellulales</taxon>
        <taxon>Pirellulaceae</taxon>
        <taxon>Stieleria</taxon>
    </lineage>
</organism>
<reference evidence="7 8" key="1">
    <citation type="submission" date="2019-02" db="EMBL/GenBank/DDBJ databases">
        <title>Deep-cultivation of Planctomycetes and their phenomic and genomic characterization uncovers novel biology.</title>
        <authorList>
            <person name="Wiegand S."/>
            <person name="Jogler M."/>
            <person name="Boedeker C."/>
            <person name="Pinto D."/>
            <person name="Vollmers J."/>
            <person name="Rivas-Marin E."/>
            <person name="Kohn T."/>
            <person name="Peeters S.H."/>
            <person name="Heuer A."/>
            <person name="Rast P."/>
            <person name="Oberbeckmann S."/>
            <person name="Bunk B."/>
            <person name="Jeske O."/>
            <person name="Meyerdierks A."/>
            <person name="Storesund J.E."/>
            <person name="Kallscheuer N."/>
            <person name="Luecker S."/>
            <person name="Lage O.M."/>
            <person name="Pohl T."/>
            <person name="Merkel B.J."/>
            <person name="Hornburger P."/>
            <person name="Mueller R.-W."/>
            <person name="Bruemmer F."/>
            <person name="Labrenz M."/>
            <person name="Spormann A.M."/>
            <person name="Op den Camp H."/>
            <person name="Overmann J."/>
            <person name="Amann R."/>
            <person name="Jetten M.S.M."/>
            <person name="Mascher T."/>
            <person name="Medema M.H."/>
            <person name="Devos D.P."/>
            <person name="Kaster A.-K."/>
            <person name="Ovreas L."/>
            <person name="Rohde M."/>
            <person name="Galperin M.Y."/>
            <person name="Jogler C."/>
        </authorList>
    </citation>
    <scope>NUCLEOTIDE SEQUENCE [LARGE SCALE GENOMIC DNA]</scope>
    <source>
        <strain evidence="7 8">TBK1r</strain>
    </source>
</reference>
<keyword evidence="8" id="KW-1185">Reference proteome</keyword>
<dbReference type="InterPro" id="IPR037171">
    <property type="entry name" value="NagB/RpiA_transferase-like"/>
</dbReference>
<dbReference type="SMART" id="SM00420">
    <property type="entry name" value="HTH_DEOR"/>
    <property type="match status" value="1"/>
</dbReference>
<evidence type="ECO:0000313" key="7">
    <source>
        <dbReference type="EMBL" id="QDV84156.1"/>
    </source>
</evidence>
<dbReference type="InterPro" id="IPR050313">
    <property type="entry name" value="Carb_Metab_HTH_regulators"/>
</dbReference>
<dbReference type="Gene3D" id="1.10.10.10">
    <property type="entry name" value="Winged helix-like DNA-binding domain superfamily/Winged helix DNA-binding domain"/>
    <property type="match status" value="1"/>
</dbReference>
<gene>
    <name evidence="7" type="primary">srlR</name>
    <name evidence="7" type="ORF">TBK1r_31010</name>
</gene>
<dbReference type="EMBL" id="CP036432">
    <property type="protein sequence ID" value="QDV84156.1"/>
    <property type="molecule type" value="Genomic_DNA"/>
</dbReference>
<evidence type="ECO:0000313" key="8">
    <source>
        <dbReference type="Proteomes" id="UP000318081"/>
    </source>
</evidence>
<feature type="compositionally biased region" description="Low complexity" evidence="5">
    <location>
        <begin position="1"/>
        <end position="20"/>
    </location>
</feature>
<dbReference type="InterPro" id="IPR036390">
    <property type="entry name" value="WH_DNA-bd_sf"/>
</dbReference>
<dbReference type="InterPro" id="IPR018356">
    <property type="entry name" value="Tscrpt_reg_HTH_DeoR_CS"/>
</dbReference>
<feature type="region of interest" description="Disordered" evidence="5">
    <location>
        <begin position="1"/>
        <end position="26"/>
    </location>
</feature>
<keyword evidence="2" id="KW-0805">Transcription regulation</keyword>
<keyword evidence="3" id="KW-0238">DNA-binding</keyword>
<dbReference type="PROSITE" id="PS51000">
    <property type="entry name" value="HTH_DEOR_2"/>
    <property type="match status" value="1"/>
</dbReference>
<dbReference type="PRINTS" id="PR00037">
    <property type="entry name" value="HTHLACR"/>
</dbReference>
<proteinExistence type="predicted"/>
<dbReference type="Proteomes" id="UP000318081">
    <property type="component" value="Chromosome"/>
</dbReference>
<dbReference type="SUPFAM" id="SSF46785">
    <property type="entry name" value="Winged helix' DNA-binding domain"/>
    <property type="match status" value="1"/>
</dbReference>
<accession>A0ABX5XS49</accession>
<dbReference type="SMART" id="SM01134">
    <property type="entry name" value="DeoRC"/>
    <property type="match status" value="1"/>
</dbReference>
<evidence type="ECO:0000259" key="6">
    <source>
        <dbReference type="PROSITE" id="PS51000"/>
    </source>
</evidence>
<keyword evidence="4" id="KW-0804">Transcription</keyword>
<dbReference type="Pfam" id="PF00455">
    <property type="entry name" value="DeoRC"/>
    <property type="match status" value="1"/>
</dbReference>
<evidence type="ECO:0000256" key="2">
    <source>
        <dbReference type="ARBA" id="ARBA00023015"/>
    </source>
</evidence>
<evidence type="ECO:0000256" key="5">
    <source>
        <dbReference type="SAM" id="MobiDB-lite"/>
    </source>
</evidence>
<name>A0ABX5XS49_9BACT</name>
<dbReference type="InterPro" id="IPR036388">
    <property type="entry name" value="WH-like_DNA-bd_sf"/>
</dbReference>
<dbReference type="InterPro" id="IPR014036">
    <property type="entry name" value="DeoR-like_C"/>
</dbReference>
<dbReference type="PANTHER" id="PTHR30363">
    <property type="entry name" value="HTH-TYPE TRANSCRIPTIONAL REGULATOR SRLR-RELATED"/>
    <property type="match status" value="1"/>
</dbReference>
<dbReference type="PROSITE" id="PS00894">
    <property type="entry name" value="HTH_DEOR_1"/>
    <property type="match status" value="1"/>
</dbReference>
<sequence length="282" mass="30542">MVRSVNSSNGVSSETRTSSGGRRERLRRMVRQTGFASLGELAESLSVSESTVRRDLEQLERSGDVRRTHGGVFWTGESATIRAFEGRKDTTWTVKAAIGAAAAKLIEEHDTILLDGGSTTYELARCLVGRRLQVVTNSLPVAHLLSSSDSIDLVTIGGCVRGRTAVAIGPMAESMLRQINVRLAFLSVAGINERGYFNNNMMLVESEKAMLAAADQAYVVTDHTKFGKVSLSHLCRLEDVQGVVTDSGLASHWKKRIDDAGVELVLADNRRSDETDAGSNSE</sequence>